<comment type="caution">
    <text evidence="2">The sequence shown here is derived from an EMBL/GenBank/DDBJ whole genome shotgun (WGS) entry which is preliminary data.</text>
</comment>
<dbReference type="AlphaFoldDB" id="A0ABD5VK23"/>
<keyword evidence="1" id="KW-1133">Transmembrane helix</keyword>
<organism evidence="2 3">
    <name type="scientific">Halorubellus litoreus</name>
    <dbReference type="NCBI Taxonomy" id="755308"/>
    <lineage>
        <taxon>Archaea</taxon>
        <taxon>Methanobacteriati</taxon>
        <taxon>Methanobacteriota</taxon>
        <taxon>Stenosarchaea group</taxon>
        <taxon>Halobacteria</taxon>
        <taxon>Halobacteriales</taxon>
        <taxon>Halorubellaceae</taxon>
        <taxon>Halorubellus</taxon>
    </lineage>
</organism>
<sequence>MNRGAVLAVMALGMLLTLGAIAPGIAPVVVATPESGSMVPTAETHSLVVVLDTEPTVGEIALFETPTRDRAVLHRLVDRTADGEAFVTQGDANAASDQAAGDPPVSPDQVYGTVPTIFGQPLVIPYAGLVLTNPVFAFGVWALLGASLLYTTTGGQAVRETVAAVPVRVHVVVLAVAILVVVPAATVAAPASVDAEILTTTTATGENPGIVAPGEVGERTIEVSSPVIWGLETTAEVDGDLRIRSVSAASGGTREVTVVNDPVDDPQVQRGTITVYSFPATLPKPVLATLVDVHPFVAGFAAALPIGGTVLVAALLFIDPRLPLRASRKAIQRRRRRKRTDTPHLD</sequence>
<name>A0ABD5VK23_9EURY</name>
<dbReference type="Proteomes" id="UP001596395">
    <property type="component" value="Unassembled WGS sequence"/>
</dbReference>
<dbReference type="InterPro" id="IPR019533">
    <property type="entry name" value="Peptidase_S26"/>
</dbReference>
<keyword evidence="1" id="KW-0812">Transmembrane</keyword>
<evidence type="ECO:0000313" key="3">
    <source>
        <dbReference type="Proteomes" id="UP001596395"/>
    </source>
</evidence>
<evidence type="ECO:0000256" key="1">
    <source>
        <dbReference type="SAM" id="Phobius"/>
    </source>
</evidence>
<dbReference type="EMBL" id="JBHSXN010000003">
    <property type="protein sequence ID" value="MFC6954341.1"/>
    <property type="molecule type" value="Genomic_DNA"/>
</dbReference>
<dbReference type="CDD" id="cd06530">
    <property type="entry name" value="S26_SPase_I"/>
    <property type="match status" value="1"/>
</dbReference>
<feature type="transmembrane region" description="Helical" evidence="1">
    <location>
        <begin position="296"/>
        <end position="318"/>
    </location>
</feature>
<evidence type="ECO:0000313" key="2">
    <source>
        <dbReference type="EMBL" id="MFC6954341.1"/>
    </source>
</evidence>
<gene>
    <name evidence="2" type="ORF">ACFQGB_15870</name>
</gene>
<accession>A0ABD5VK23</accession>
<feature type="transmembrane region" description="Helical" evidence="1">
    <location>
        <begin position="123"/>
        <end position="150"/>
    </location>
</feature>
<proteinExistence type="predicted"/>
<protein>
    <recommendedName>
        <fullName evidence="4">Signal peptidase, endoplasmic reticulum-type</fullName>
    </recommendedName>
</protein>
<keyword evidence="1" id="KW-0472">Membrane</keyword>
<reference evidence="2 3" key="1">
    <citation type="journal article" date="2019" name="Int. J. Syst. Evol. Microbiol.">
        <title>The Global Catalogue of Microorganisms (GCM) 10K type strain sequencing project: providing services to taxonomists for standard genome sequencing and annotation.</title>
        <authorList>
            <consortium name="The Broad Institute Genomics Platform"/>
            <consortium name="The Broad Institute Genome Sequencing Center for Infectious Disease"/>
            <person name="Wu L."/>
            <person name="Ma J."/>
        </authorList>
    </citation>
    <scope>NUCLEOTIDE SEQUENCE [LARGE SCALE GENOMIC DNA]</scope>
    <source>
        <strain evidence="2 3">GX26</strain>
    </source>
</reference>
<keyword evidence="3" id="KW-1185">Reference proteome</keyword>
<dbReference type="RefSeq" id="WP_336351293.1">
    <property type="nucleotide sequence ID" value="NZ_JAZAQL010000003.1"/>
</dbReference>
<evidence type="ECO:0008006" key="4">
    <source>
        <dbReference type="Google" id="ProtNLM"/>
    </source>
</evidence>
<feature type="transmembrane region" description="Helical" evidence="1">
    <location>
        <begin position="171"/>
        <end position="191"/>
    </location>
</feature>